<evidence type="ECO:0000313" key="3">
    <source>
        <dbReference type="Proteomes" id="UP000283077"/>
    </source>
</evidence>
<dbReference type="PANTHER" id="PTHR46211:SF1">
    <property type="entry name" value="GLYCEROPHOSPHODIESTER PHOSPHODIESTERASE, CYTOPLASMIC"/>
    <property type="match status" value="1"/>
</dbReference>
<dbReference type="PROSITE" id="PS51704">
    <property type="entry name" value="GP_PDE"/>
    <property type="match status" value="1"/>
</dbReference>
<dbReference type="SUPFAM" id="SSF51695">
    <property type="entry name" value="PLC-like phosphodiesterases"/>
    <property type="match status" value="1"/>
</dbReference>
<sequence>MKIFAHRGVSGHFPENTLLAIQAALDCGAYGIEIDVFALDGELIVIHDRQLHRTTKAVGNIEDYTLAQLQQLNAGKGQIIPTLWQVLQLTNNRCVLNIELKGHDTAELLLQLLQRARQELATDFAKLLISSFHHPLLQQVKQGQPELAIGALTACIPLDYCAFATQLSAVSVHCDRAFIDEKMVQDAHQRGLEVFVYTVNDQREALRLQALGVDGIFCNFPAEAASWF</sequence>
<dbReference type="OrthoDB" id="9795622at2"/>
<comment type="caution">
    <text evidence="2">The sequence shown here is derived from an EMBL/GenBank/DDBJ whole genome shotgun (WGS) entry which is preliminary data.</text>
</comment>
<name>A0A437QBD3_9GAMM</name>
<evidence type="ECO:0000259" key="1">
    <source>
        <dbReference type="PROSITE" id="PS51704"/>
    </source>
</evidence>
<dbReference type="Gene3D" id="3.20.20.190">
    <property type="entry name" value="Phosphatidylinositol (PI) phosphodiesterase"/>
    <property type="match status" value="1"/>
</dbReference>
<gene>
    <name evidence="2" type="ORF">EOE67_19760</name>
</gene>
<keyword evidence="3" id="KW-1185">Reference proteome</keyword>
<dbReference type="PANTHER" id="PTHR46211">
    <property type="entry name" value="GLYCEROPHOSPHORYL DIESTER PHOSPHODIESTERASE"/>
    <property type="match status" value="1"/>
</dbReference>
<proteinExistence type="predicted"/>
<dbReference type="GO" id="GO:0008081">
    <property type="term" value="F:phosphoric diester hydrolase activity"/>
    <property type="evidence" value="ECO:0007669"/>
    <property type="project" value="InterPro"/>
</dbReference>
<feature type="domain" description="GP-PDE" evidence="1">
    <location>
        <begin position="1"/>
        <end position="228"/>
    </location>
</feature>
<dbReference type="InterPro" id="IPR017946">
    <property type="entry name" value="PLC-like_Pdiesterase_TIM-brl"/>
</dbReference>
<dbReference type="Pfam" id="PF03009">
    <property type="entry name" value="GDPD"/>
    <property type="match status" value="1"/>
</dbReference>
<protein>
    <submittedName>
        <fullName evidence="2">Glycerophosphodiester phosphodiesterase</fullName>
    </submittedName>
</protein>
<dbReference type="GO" id="GO:0006629">
    <property type="term" value="P:lipid metabolic process"/>
    <property type="evidence" value="ECO:0007669"/>
    <property type="project" value="InterPro"/>
</dbReference>
<dbReference type="AlphaFoldDB" id="A0A437QBD3"/>
<dbReference type="EMBL" id="SACS01000037">
    <property type="protein sequence ID" value="RVU31872.1"/>
    <property type="molecule type" value="Genomic_DNA"/>
</dbReference>
<dbReference type="Proteomes" id="UP000283077">
    <property type="component" value="Unassembled WGS sequence"/>
</dbReference>
<evidence type="ECO:0000313" key="2">
    <source>
        <dbReference type="EMBL" id="RVU31872.1"/>
    </source>
</evidence>
<dbReference type="RefSeq" id="WP_127701229.1">
    <property type="nucleotide sequence ID" value="NZ_SACS01000037.1"/>
</dbReference>
<organism evidence="2 3">
    <name type="scientific">Rheinheimera riviphila</name>
    <dbReference type="NCBI Taxonomy" id="1834037"/>
    <lineage>
        <taxon>Bacteria</taxon>
        <taxon>Pseudomonadati</taxon>
        <taxon>Pseudomonadota</taxon>
        <taxon>Gammaproteobacteria</taxon>
        <taxon>Chromatiales</taxon>
        <taxon>Chromatiaceae</taxon>
        <taxon>Rheinheimera</taxon>
    </lineage>
</organism>
<dbReference type="InterPro" id="IPR030395">
    <property type="entry name" value="GP_PDE_dom"/>
</dbReference>
<reference evidence="2 3" key="1">
    <citation type="submission" date="2019-01" db="EMBL/GenBank/DDBJ databases">
        <authorList>
            <person name="Chen W.-M."/>
        </authorList>
    </citation>
    <scope>NUCLEOTIDE SEQUENCE [LARGE SCALE GENOMIC DNA]</scope>
    <source>
        <strain evidence="2 3">KYPC3</strain>
    </source>
</reference>
<accession>A0A437QBD3</accession>